<evidence type="ECO:0000256" key="1">
    <source>
        <dbReference type="SAM" id="MobiDB-lite"/>
    </source>
</evidence>
<feature type="compositionally biased region" description="Polar residues" evidence="1">
    <location>
        <begin position="21"/>
        <end position="40"/>
    </location>
</feature>
<feature type="region of interest" description="Disordered" evidence="1">
    <location>
        <begin position="1"/>
        <end position="68"/>
    </location>
</feature>
<organism evidence="2 3">
    <name type="scientific">Morus notabilis</name>
    <dbReference type="NCBI Taxonomy" id="981085"/>
    <lineage>
        <taxon>Eukaryota</taxon>
        <taxon>Viridiplantae</taxon>
        <taxon>Streptophyta</taxon>
        <taxon>Embryophyta</taxon>
        <taxon>Tracheophyta</taxon>
        <taxon>Spermatophyta</taxon>
        <taxon>Magnoliopsida</taxon>
        <taxon>eudicotyledons</taxon>
        <taxon>Gunneridae</taxon>
        <taxon>Pentapetalae</taxon>
        <taxon>rosids</taxon>
        <taxon>fabids</taxon>
        <taxon>Rosales</taxon>
        <taxon>Moraceae</taxon>
        <taxon>Moreae</taxon>
        <taxon>Morus</taxon>
    </lineage>
</organism>
<evidence type="ECO:0000313" key="3">
    <source>
        <dbReference type="Proteomes" id="UP000030645"/>
    </source>
</evidence>
<dbReference type="EMBL" id="KE344061">
    <property type="protein sequence ID" value="EXB52052.1"/>
    <property type="molecule type" value="Genomic_DNA"/>
</dbReference>
<sequence length="68" mass="7255">MSSASSSSKRPPITKGDGKRINNTNTTADNIKESSGNSITHQKDGKKDDEGTVTNATSEKKNESTDQK</sequence>
<gene>
    <name evidence="2" type="ORF">L484_024602</name>
</gene>
<proteinExistence type="predicted"/>
<evidence type="ECO:0000313" key="2">
    <source>
        <dbReference type="EMBL" id="EXB52052.1"/>
    </source>
</evidence>
<accession>W9QZE2</accession>
<dbReference type="AlphaFoldDB" id="W9QZE2"/>
<reference evidence="3" key="1">
    <citation type="submission" date="2013-01" db="EMBL/GenBank/DDBJ databases">
        <title>Draft Genome Sequence of a Mulberry Tree, Morus notabilis C.K. Schneid.</title>
        <authorList>
            <person name="He N."/>
            <person name="Zhao S."/>
        </authorList>
    </citation>
    <scope>NUCLEOTIDE SEQUENCE</scope>
</reference>
<feature type="compositionally biased region" description="Basic and acidic residues" evidence="1">
    <location>
        <begin position="58"/>
        <end position="68"/>
    </location>
</feature>
<dbReference type="Proteomes" id="UP000030645">
    <property type="component" value="Unassembled WGS sequence"/>
</dbReference>
<feature type="compositionally biased region" description="Basic and acidic residues" evidence="1">
    <location>
        <begin position="41"/>
        <end position="50"/>
    </location>
</feature>
<protein>
    <submittedName>
        <fullName evidence="2">Uncharacterized protein</fullName>
    </submittedName>
</protein>
<keyword evidence="3" id="KW-1185">Reference proteome</keyword>
<name>W9QZE2_9ROSA</name>